<evidence type="ECO:0000313" key="2">
    <source>
        <dbReference type="EMBL" id="XBO45339.1"/>
    </source>
</evidence>
<feature type="transmembrane region" description="Helical" evidence="1">
    <location>
        <begin position="33"/>
        <end position="53"/>
    </location>
</feature>
<accession>A0AAU7JZQ4</accession>
<dbReference type="AlphaFoldDB" id="A0AAU7JZQ4"/>
<evidence type="ECO:0008006" key="3">
    <source>
        <dbReference type="Google" id="ProtNLM"/>
    </source>
</evidence>
<keyword evidence="1" id="KW-0472">Membrane</keyword>
<dbReference type="RefSeq" id="WP_406832831.1">
    <property type="nucleotide sequence ID" value="NZ_CP157483.1"/>
</dbReference>
<keyword evidence="1" id="KW-1133">Transmembrane helix</keyword>
<sequence>MISWLLYITAWALAADALRRTSYQWVAADRQRGMWVGLLVLLGPFTLWVYLLVVGPRLLNAPDQPPAALRTS</sequence>
<keyword evidence="1" id="KW-0812">Transmembrane</keyword>
<protein>
    <recommendedName>
        <fullName evidence="3">Cardiolipin synthase N-terminal domain-containing protein</fullName>
    </recommendedName>
</protein>
<organism evidence="2">
    <name type="scientific">Pedococcus sp. KACC 23699</name>
    <dbReference type="NCBI Taxonomy" id="3149228"/>
    <lineage>
        <taxon>Bacteria</taxon>
        <taxon>Bacillati</taxon>
        <taxon>Actinomycetota</taxon>
        <taxon>Actinomycetes</taxon>
        <taxon>Micrococcales</taxon>
        <taxon>Intrasporangiaceae</taxon>
        <taxon>Pedococcus</taxon>
    </lineage>
</organism>
<dbReference type="EMBL" id="CP157483">
    <property type="protein sequence ID" value="XBO45339.1"/>
    <property type="molecule type" value="Genomic_DNA"/>
</dbReference>
<evidence type="ECO:0000256" key="1">
    <source>
        <dbReference type="SAM" id="Phobius"/>
    </source>
</evidence>
<reference evidence="2" key="1">
    <citation type="submission" date="2024-05" db="EMBL/GenBank/DDBJ databases">
        <authorList>
            <person name="Kim S."/>
            <person name="Heo J."/>
            <person name="Choi H."/>
            <person name="Choi Y."/>
            <person name="Kwon S.-W."/>
            <person name="Kim Y."/>
        </authorList>
    </citation>
    <scope>NUCLEOTIDE SEQUENCE</scope>
    <source>
        <strain evidence="2">KACC 23699</strain>
    </source>
</reference>
<gene>
    <name evidence="2" type="ORF">ABEG17_08415</name>
</gene>
<proteinExistence type="predicted"/>
<name>A0AAU7JZQ4_9MICO</name>